<dbReference type="SUPFAM" id="SSF51306">
    <property type="entry name" value="LexA/Signal peptidase"/>
    <property type="match status" value="1"/>
</dbReference>
<dbReference type="InterPro" id="IPR036286">
    <property type="entry name" value="LexA/Signal_pep-like_sf"/>
</dbReference>
<dbReference type="Pfam" id="PF13588">
    <property type="entry name" value="HSDR_N_2"/>
    <property type="match status" value="1"/>
</dbReference>
<dbReference type="PANTHER" id="PTHR11070">
    <property type="entry name" value="UVRD / RECB / PCRA DNA HELICASE FAMILY MEMBER"/>
    <property type="match status" value="1"/>
</dbReference>
<dbReference type="GO" id="GO:0000725">
    <property type="term" value="P:recombinational repair"/>
    <property type="evidence" value="ECO:0007669"/>
    <property type="project" value="TreeGrafter"/>
</dbReference>
<accession>A0A4P6ZUK8</accession>
<dbReference type="Gene3D" id="2.10.109.10">
    <property type="entry name" value="Umud Fragment, subunit A"/>
    <property type="match status" value="1"/>
</dbReference>
<dbReference type="GO" id="GO:0043138">
    <property type="term" value="F:3'-5' DNA helicase activity"/>
    <property type="evidence" value="ECO:0007669"/>
    <property type="project" value="UniProtKB-EC"/>
</dbReference>
<dbReference type="PANTHER" id="PTHR11070:SF45">
    <property type="entry name" value="DNA 3'-5' HELICASE"/>
    <property type="match status" value="1"/>
</dbReference>
<keyword evidence="5" id="KW-0227">DNA damage</keyword>
<dbReference type="GO" id="GO:0005829">
    <property type="term" value="C:cytosol"/>
    <property type="evidence" value="ECO:0007669"/>
    <property type="project" value="TreeGrafter"/>
</dbReference>
<keyword evidence="3" id="KW-0235">DNA replication</keyword>
<keyword evidence="15" id="KW-0742">SOS response</keyword>
<evidence type="ECO:0000256" key="5">
    <source>
        <dbReference type="ARBA" id="ARBA00022763"/>
    </source>
</evidence>
<dbReference type="InterPro" id="IPR014017">
    <property type="entry name" value="DNA_helicase_UvrD-like_C"/>
</dbReference>
<gene>
    <name evidence="22" type="primary">lexA</name>
    <name evidence="22" type="ORF">E2636_02890</name>
</gene>
<dbReference type="KEGG" id="panc:E2636_02890"/>
<evidence type="ECO:0000256" key="13">
    <source>
        <dbReference type="ARBA" id="ARBA00023204"/>
    </source>
</evidence>
<evidence type="ECO:0000256" key="12">
    <source>
        <dbReference type="ARBA" id="ARBA00023163"/>
    </source>
</evidence>
<keyword evidence="9 19" id="KW-0067">ATP-binding</keyword>
<evidence type="ECO:0000256" key="4">
    <source>
        <dbReference type="ARBA" id="ARBA00022741"/>
    </source>
</evidence>
<dbReference type="CDD" id="cd06529">
    <property type="entry name" value="S24_LexA-like"/>
    <property type="match status" value="1"/>
</dbReference>
<evidence type="ECO:0000256" key="15">
    <source>
        <dbReference type="ARBA" id="ARBA00023236"/>
    </source>
</evidence>
<dbReference type="InterPro" id="IPR039418">
    <property type="entry name" value="LexA-like"/>
</dbReference>
<dbReference type="InterPro" id="IPR015927">
    <property type="entry name" value="Peptidase_S24_S26A/B/C"/>
</dbReference>
<evidence type="ECO:0000256" key="8">
    <source>
        <dbReference type="ARBA" id="ARBA00022813"/>
    </source>
</evidence>
<dbReference type="InterPro" id="IPR006197">
    <property type="entry name" value="Peptidase_S24_LexA"/>
</dbReference>
<comment type="catalytic activity">
    <reaction evidence="16">
        <text>Couples ATP hydrolysis with the unwinding of duplex DNA by translocating in the 3'-5' direction.</text>
        <dbReference type="EC" id="5.6.2.4"/>
    </reaction>
</comment>
<keyword evidence="13" id="KW-0234">DNA repair</keyword>
<evidence type="ECO:0000259" key="21">
    <source>
        <dbReference type="PROSITE" id="PS51198"/>
    </source>
</evidence>
<evidence type="ECO:0000313" key="22">
    <source>
        <dbReference type="EMBL" id="QBP40160.1"/>
    </source>
</evidence>
<dbReference type="AlphaFoldDB" id="A0A4P6ZUK8"/>
<dbReference type="Gene3D" id="3.40.50.300">
    <property type="entry name" value="P-loop containing nucleotide triphosphate hydrolases"/>
    <property type="match status" value="3"/>
</dbReference>
<sequence length="811" mass="92869">MKLNMEQRRIVELEPNGHMMVKGVAGSGKTTVAIRRISFLQNHYSHEEDDTILLVTYNKTLLQYIKYQYQKLADEEQEKYEQLFAKESEVEIVTIDSLMYKYFTQHIRRLNLSLKPSNNMLDHKVMIKAIHHVQHKYPKSKIISPKNSLFLLDEVTWINACQIEDVATYQQIDRTGRASGGSGAPQKLSRNSDLRAGIFELMETFNELLAKEGYLTFKQMNLLALQEAQQMNHGKYTHVIIDESQDLTKVQLEFLKCIYQEKAYSSIMFVADNTQSIYSQSWLGKGRPYTSIGYDMSGKSRILSKNYRTTTEISKAAYQLIENDSSINANVDFVKPSLIDRHGHPPIYRFFTSSQNQINFLIKEIQTLTNDYRYAEICIVAKEKRIIESVSQGLQSGGIACEILQSSEANFESDKVKLVTMHSIKGLEFKVIFLIDLNEGVIPNTRLYDLDEEEMMDSEDRKLLYVGMTRANELLYMSSVNKPTKFIKEMNMEYLRMQRDCQLRPFQSIGIQGYELTNQVTDLNSKEEVVRQWLIRELYQTYGYPLDLLELEFPVQQFSKKGYIDIAVQIYAKGEIVPYIFAEVKRFGSGIQDATQQLKSYLEANSRVRYGIVTDGIDVICMDRSGEVLNDLPKCQPQFLPETKNRKLYVNLKNNKKYSMSTELDNENIVEITDVESGLLVNFDMKCKIPLIGDVAAGVPISINIVYDSVLTLPKEWVVSESNSFALIVTGDSMKDAGIDKGDVVIVNRQQSASNGDIVIAIIDEEATMKKFMPMGDSILLLSENPKYEPIQMKKEDVLINGKVIGFMKNQ</sequence>
<keyword evidence="23" id="KW-1185">Reference proteome</keyword>
<dbReference type="Pfam" id="PF13361">
    <property type="entry name" value="UvrD_C"/>
    <property type="match status" value="2"/>
</dbReference>
<dbReference type="GO" id="GO:0005524">
    <property type="term" value="F:ATP binding"/>
    <property type="evidence" value="ECO:0007669"/>
    <property type="project" value="UniProtKB-UniRule"/>
</dbReference>
<dbReference type="PRINTS" id="PR00726">
    <property type="entry name" value="LEXASERPTASE"/>
</dbReference>
<dbReference type="SUPFAM" id="SSF52540">
    <property type="entry name" value="P-loop containing nucleoside triphosphate hydrolases"/>
    <property type="match status" value="1"/>
</dbReference>
<dbReference type="RefSeq" id="WP_134208839.1">
    <property type="nucleotide sequence ID" value="NZ_CP038015.1"/>
</dbReference>
<keyword evidence="11" id="KW-0238">DNA-binding</keyword>
<evidence type="ECO:0000256" key="18">
    <source>
        <dbReference type="ARBA" id="ARBA00048988"/>
    </source>
</evidence>
<comment type="similarity">
    <text evidence="1 20">Belongs to the peptidase S24 family.</text>
</comment>
<dbReference type="GO" id="GO:0033202">
    <property type="term" value="C:DNA helicase complex"/>
    <property type="evidence" value="ECO:0007669"/>
    <property type="project" value="TreeGrafter"/>
</dbReference>
<dbReference type="OrthoDB" id="9787585at2"/>
<evidence type="ECO:0000256" key="20">
    <source>
        <dbReference type="RuleBase" id="RU003991"/>
    </source>
</evidence>
<keyword evidence="6 19" id="KW-0378">Hydrolase</keyword>
<evidence type="ECO:0000256" key="10">
    <source>
        <dbReference type="ARBA" id="ARBA00023015"/>
    </source>
</evidence>
<dbReference type="GO" id="GO:0004252">
    <property type="term" value="F:serine-type endopeptidase activity"/>
    <property type="evidence" value="ECO:0007669"/>
    <property type="project" value="InterPro"/>
</dbReference>
<dbReference type="GO" id="GO:0006260">
    <property type="term" value="P:DNA replication"/>
    <property type="evidence" value="ECO:0007669"/>
    <property type="project" value="UniProtKB-KW"/>
</dbReference>
<dbReference type="Pfam" id="PF00580">
    <property type="entry name" value="UvrD-helicase"/>
    <property type="match status" value="1"/>
</dbReference>
<evidence type="ECO:0000256" key="11">
    <source>
        <dbReference type="ARBA" id="ARBA00023125"/>
    </source>
</evidence>
<keyword evidence="8 20" id="KW-0068">Autocatalytic cleavage</keyword>
<comment type="catalytic activity">
    <reaction evidence="18">
        <text>ATP + H2O = ADP + phosphate + H(+)</text>
        <dbReference type="Rhea" id="RHEA:13065"/>
        <dbReference type="ChEBI" id="CHEBI:15377"/>
        <dbReference type="ChEBI" id="CHEBI:15378"/>
        <dbReference type="ChEBI" id="CHEBI:30616"/>
        <dbReference type="ChEBI" id="CHEBI:43474"/>
        <dbReference type="ChEBI" id="CHEBI:456216"/>
        <dbReference type="EC" id="5.6.2.4"/>
    </reaction>
</comment>
<dbReference type="EC" id="5.6.2.4" evidence="17"/>
<keyword evidence="2" id="KW-0678">Repressor</keyword>
<evidence type="ECO:0000256" key="14">
    <source>
        <dbReference type="ARBA" id="ARBA00023235"/>
    </source>
</evidence>
<dbReference type="GO" id="GO:0003677">
    <property type="term" value="F:DNA binding"/>
    <property type="evidence" value="ECO:0007669"/>
    <property type="project" value="UniProtKB-KW"/>
</dbReference>
<keyword evidence="14" id="KW-0413">Isomerase</keyword>
<dbReference type="InterPro" id="IPR014016">
    <property type="entry name" value="UvrD-like_ATP-bd"/>
</dbReference>
<dbReference type="PROSITE" id="PS51198">
    <property type="entry name" value="UVRD_HELICASE_ATP_BIND"/>
    <property type="match status" value="1"/>
</dbReference>
<dbReference type="NCBIfam" id="TIGR00498">
    <property type="entry name" value="lexA"/>
    <property type="match status" value="1"/>
</dbReference>
<dbReference type="GO" id="GO:0016887">
    <property type="term" value="F:ATP hydrolysis activity"/>
    <property type="evidence" value="ECO:0007669"/>
    <property type="project" value="RHEA"/>
</dbReference>
<dbReference type="GO" id="GO:0045892">
    <property type="term" value="P:negative regulation of DNA-templated transcription"/>
    <property type="evidence" value="ECO:0007669"/>
    <property type="project" value="InterPro"/>
</dbReference>
<dbReference type="InterPro" id="IPR027417">
    <property type="entry name" value="P-loop_NTPase"/>
</dbReference>
<keyword evidence="4 19" id="KW-0547">Nucleotide-binding</keyword>
<evidence type="ECO:0000256" key="2">
    <source>
        <dbReference type="ARBA" id="ARBA00022491"/>
    </source>
</evidence>
<dbReference type="InterPro" id="IPR029464">
    <property type="entry name" value="HSDR_N"/>
</dbReference>
<evidence type="ECO:0000256" key="9">
    <source>
        <dbReference type="ARBA" id="ARBA00022840"/>
    </source>
</evidence>
<protein>
    <recommendedName>
        <fullName evidence="17">DNA 3'-5' helicase</fullName>
        <ecNumber evidence="17">5.6.2.4</ecNumber>
    </recommendedName>
</protein>
<evidence type="ECO:0000256" key="16">
    <source>
        <dbReference type="ARBA" id="ARBA00034617"/>
    </source>
</evidence>
<dbReference type="Pfam" id="PF00717">
    <property type="entry name" value="Peptidase_S24"/>
    <property type="match status" value="1"/>
</dbReference>
<proteinExistence type="inferred from homology"/>
<dbReference type="Proteomes" id="UP000294292">
    <property type="component" value="Chromosome"/>
</dbReference>
<keyword evidence="10" id="KW-0805">Transcription regulation</keyword>
<evidence type="ECO:0000256" key="6">
    <source>
        <dbReference type="ARBA" id="ARBA00022801"/>
    </source>
</evidence>
<dbReference type="InterPro" id="IPR006200">
    <property type="entry name" value="LexA"/>
</dbReference>
<dbReference type="CDD" id="cd18807">
    <property type="entry name" value="SF1_C_UvrD"/>
    <property type="match status" value="1"/>
</dbReference>
<evidence type="ECO:0000256" key="19">
    <source>
        <dbReference type="PROSITE-ProRule" id="PRU00560"/>
    </source>
</evidence>
<dbReference type="InterPro" id="IPR000212">
    <property type="entry name" value="DNA_helicase_UvrD/REP"/>
</dbReference>
<feature type="domain" description="UvrD-like helicase ATP-binding" evidence="21">
    <location>
        <begin position="2"/>
        <end position="310"/>
    </location>
</feature>
<evidence type="ECO:0000256" key="17">
    <source>
        <dbReference type="ARBA" id="ARBA00034808"/>
    </source>
</evidence>
<dbReference type="EMBL" id="CP038015">
    <property type="protein sequence ID" value="QBP40160.1"/>
    <property type="molecule type" value="Genomic_DNA"/>
</dbReference>
<feature type="binding site" evidence="19">
    <location>
        <begin position="23"/>
        <end position="30"/>
    </location>
    <ligand>
        <name>ATP</name>
        <dbReference type="ChEBI" id="CHEBI:30616"/>
    </ligand>
</feature>
<evidence type="ECO:0000256" key="7">
    <source>
        <dbReference type="ARBA" id="ARBA00022806"/>
    </source>
</evidence>
<evidence type="ECO:0000313" key="23">
    <source>
        <dbReference type="Proteomes" id="UP000294292"/>
    </source>
</evidence>
<organism evidence="22 23">
    <name type="scientific">Paenisporosarcina antarctica</name>
    <dbReference type="NCBI Taxonomy" id="417367"/>
    <lineage>
        <taxon>Bacteria</taxon>
        <taxon>Bacillati</taxon>
        <taxon>Bacillota</taxon>
        <taxon>Bacilli</taxon>
        <taxon>Bacillales</taxon>
        <taxon>Caryophanaceae</taxon>
        <taxon>Paenisporosarcina</taxon>
    </lineage>
</organism>
<keyword evidence="7 19" id="KW-0347">Helicase</keyword>
<evidence type="ECO:0000256" key="3">
    <source>
        <dbReference type="ARBA" id="ARBA00022705"/>
    </source>
</evidence>
<dbReference type="GO" id="GO:0009432">
    <property type="term" value="P:SOS response"/>
    <property type="evidence" value="ECO:0007669"/>
    <property type="project" value="UniProtKB-KW"/>
</dbReference>
<evidence type="ECO:0000256" key="1">
    <source>
        <dbReference type="ARBA" id="ARBA00007484"/>
    </source>
</evidence>
<keyword evidence="12" id="KW-0804">Transcription</keyword>
<name>A0A4P6ZUK8_9BACL</name>
<reference evidence="22 23" key="1">
    <citation type="submission" date="2019-03" db="EMBL/GenBank/DDBJ databases">
        <title>Complete genome sequence of Paenisporosarcina antarctica CGMCC 1.6503T.</title>
        <authorList>
            <person name="Rong J.-C."/>
            <person name="Chi N.-Y."/>
            <person name="Zhang Q.-F."/>
        </authorList>
    </citation>
    <scope>NUCLEOTIDE SEQUENCE [LARGE SCALE GENOMIC DNA]</scope>
    <source>
        <strain evidence="22 23">CGMCC 1.6503</strain>
    </source>
</reference>